<name>E1QQS0_VULDI</name>
<feature type="transmembrane region" description="Helical" evidence="1">
    <location>
        <begin position="89"/>
        <end position="108"/>
    </location>
</feature>
<accession>E1QQS0</accession>
<dbReference type="GO" id="GO:0022904">
    <property type="term" value="P:respiratory electron transport chain"/>
    <property type="evidence" value="ECO:0007669"/>
    <property type="project" value="InterPro"/>
</dbReference>
<dbReference type="STRING" id="572478.Vdis_2314"/>
<keyword evidence="1" id="KW-0472">Membrane</keyword>
<dbReference type="Proteomes" id="UP000006681">
    <property type="component" value="Chromosome"/>
</dbReference>
<dbReference type="EMBL" id="CP002100">
    <property type="protein sequence ID" value="ADN51682.1"/>
    <property type="molecule type" value="Genomic_DNA"/>
</dbReference>
<keyword evidence="1" id="KW-0812">Transmembrane</keyword>
<keyword evidence="3" id="KW-1185">Reference proteome</keyword>
<dbReference type="AlphaFoldDB" id="E1QQS0"/>
<keyword evidence="1" id="KW-1133">Transmembrane helix</keyword>
<dbReference type="KEGG" id="vdi:Vdis_2314"/>
<sequence length="389" mass="44830">MAKAATVTYSRGRLIGSGILTAIDVGLTWAIVYYFALLPLPSEYADFMRYMSSIGWNLGVAIFNPIAWVLFLGVAFDILIILIALYGSYWVLGHFAAFARYAGEWVRLKRAGSPMIQRWNVWQRAQHILMFVTFVICAFTGFVAMLDTNPIWRQVYINGLVSFSGPPPYFLWPSFTSPYPLIILIHIISGIIMGFLVLAHFGYYGARIIVDKIRGYSILEKWPLLRIYTWDFVTYIWHRTIWLVNPRHPLPPWTHKYDPEELFEYWGVYWGIAVLGIPGIIMAVWGPSAGAGVAYVMHTKEAILAVTFLLLVHLTYTHFNPKIFPYREVFHSGKIPLDIVKEEHPAWYEDLVRSGVVKVTRVEKYTRYELPLLWSKPDVVEEHVEVKSK</sequence>
<dbReference type="InterPro" id="IPR016174">
    <property type="entry name" value="Di-haem_cyt_TM"/>
</dbReference>
<feature type="transmembrane region" description="Helical" evidence="1">
    <location>
        <begin position="181"/>
        <end position="206"/>
    </location>
</feature>
<evidence type="ECO:0000313" key="2">
    <source>
        <dbReference type="EMBL" id="ADN51682.1"/>
    </source>
</evidence>
<evidence type="ECO:0000256" key="1">
    <source>
        <dbReference type="SAM" id="Phobius"/>
    </source>
</evidence>
<dbReference type="OrthoDB" id="145083at2157"/>
<dbReference type="Gene3D" id="1.20.950.20">
    <property type="entry name" value="Transmembrane di-heme cytochromes, Chain C"/>
    <property type="match status" value="1"/>
</dbReference>
<dbReference type="GO" id="GO:0016020">
    <property type="term" value="C:membrane"/>
    <property type="evidence" value="ECO:0007669"/>
    <property type="project" value="InterPro"/>
</dbReference>
<feature type="transmembrane region" description="Helical" evidence="1">
    <location>
        <begin position="265"/>
        <end position="290"/>
    </location>
</feature>
<feature type="transmembrane region" description="Helical" evidence="1">
    <location>
        <begin position="58"/>
        <end position="83"/>
    </location>
</feature>
<dbReference type="GeneID" id="9753269"/>
<gene>
    <name evidence="2" type="ordered locus">Vdis_2314</name>
</gene>
<dbReference type="HOGENOM" id="CLU_812867_0_0_2"/>
<feature type="transmembrane region" description="Helical" evidence="1">
    <location>
        <begin position="14"/>
        <end position="37"/>
    </location>
</feature>
<evidence type="ECO:0008006" key="4">
    <source>
        <dbReference type="Google" id="ProtNLM"/>
    </source>
</evidence>
<reference evidence="3" key="2">
    <citation type="journal article" date="2010" name="Stand. Genomic Sci.">
        <title>Complete genome sequence of Vulcanisaeta distributa type strain (IC-017T).</title>
        <authorList>
            <person name="Mavromatis K."/>
            <person name="Sikorski J."/>
            <person name="Pabst E."/>
            <person name="Teshima H."/>
            <person name="Lapidus A."/>
            <person name="Lucas S."/>
            <person name="Nolan M."/>
            <person name="Glavina Del Rio T."/>
            <person name="Cheng J."/>
            <person name="Bruce D."/>
            <person name="Goodwin L."/>
            <person name="Pitluck S."/>
            <person name="Liolios K."/>
            <person name="Ivanova N."/>
            <person name="Mikhailova N."/>
            <person name="Pati A."/>
            <person name="Chen A."/>
            <person name="Palaniappan K."/>
            <person name="Land M."/>
            <person name="Hauser L."/>
            <person name="Chang Y."/>
            <person name="Jeffries C."/>
            <person name="Rohde M."/>
            <person name="Spring S."/>
            <person name="Goker M."/>
            <person name="Wirth R."/>
            <person name="Woyke T."/>
            <person name="Bristow J."/>
            <person name="Eisen J."/>
            <person name="Markowitz V."/>
            <person name="Hugenholtz P."/>
            <person name="Klenk H."/>
            <person name="Kyrpides N."/>
        </authorList>
    </citation>
    <scope>NUCLEOTIDE SEQUENCE [LARGE SCALE GENOMIC DNA]</scope>
    <source>
        <strain evidence="3">DSM 14429 / JCM 11212 / NBRC 100878 / IC-017</strain>
    </source>
</reference>
<feature type="transmembrane region" description="Helical" evidence="1">
    <location>
        <begin position="302"/>
        <end position="319"/>
    </location>
</feature>
<dbReference type="eggNOG" id="arCOG05636">
    <property type="taxonomic scope" value="Archaea"/>
</dbReference>
<feature type="transmembrane region" description="Helical" evidence="1">
    <location>
        <begin position="128"/>
        <end position="146"/>
    </location>
</feature>
<protein>
    <recommendedName>
        <fullName evidence="4">Cytochrome b561 bacterial/Ni-hydrogenase domain-containing protein</fullName>
    </recommendedName>
</protein>
<evidence type="ECO:0000313" key="3">
    <source>
        <dbReference type="Proteomes" id="UP000006681"/>
    </source>
</evidence>
<reference evidence="2 3" key="1">
    <citation type="journal article" date="2010" name="Stand. Genomic Sci.">
        <title>Complete genome sequence of Vulcanisaeta distributa type strain (IC-017).</title>
        <authorList>
            <person name="Mavromatis K."/>
            <person name="Sikorski J."/>
            <person name="Pabst E."/>
            <person name="Teshima H."/>
            <person name="Lapidus A."/>
            <person name="Lucas S."/>
            <person name="Nolan M."/>
            <person name="Glavina Del Rio T."/>
            <person name="Cheng J.F."/>
            <person name="Bruce D."/>
            <person name="Goodwin L."/>
            <person name="Pitluck S."/>
            <person name="Liolios K."/>
            <person name="Ivanova N."/>
            <person name="Mikhailova N."/>
            <person name="Pati A."/>
            <person name="Chen A."/>
            <person name="Palaniappan K."/>
            <person name="Land M."/>
            <person name="Hauser L."/>
            <person name="Chang Y.J."/>
            <person name="Jeffries C.D."/>
            <person name="Rohde M."/>
            <person name="Spring S."/>
            <person name="Goker M."/>
            <person name="Wirth R."/>
            <person name="Woyke T."/>
            <person name="Bristow J."/>
            <person name="Eisen J.A."/>
            <person name="Markowitz V."/>
            <person name="Hugenholtz P."/>
            <person name="Klenk H.P."/>
            <person name="Kyrpides N.C."/>
        </authorList>
    </citation>
    <scope>NUCLEOTIDE SEQUENCE [LARGE SCALE GENOMIC DNA]</scope>
    <source>
        <strain evidence="3">DSM 14429 / JCM 11212 / NBRC 100878 / IC-017</strain>
    </source>
</reference>
<dbReference type="SUPFAM" id="SSF81342">
    <property type="entry name" value="Transmembrane di-heme cytochromes"/>
    <property type="match status" value="1"/>
</dbReference>
<organism evidence="2 3">
    <name type="scientific">Vulcanisaeta distributa (strain DSM 14429 / JCM 11212 / NBRC 100878 / IC-017)</name>
    <dbReference type="NCBI Taxonomy" id="572478"/>
    <lineage>
        <taxon>Archaea</taxon>
        <taxon>Thermoproteota</taxon>
        <taxon>Thermoprotei</taxon>
        <taxon>Thermoproteales</taxon>
        <taxon>Thermoproteaceae</taxon>
        <taxon>Vulcanisaeta</taxon>
    </lineage>
</organism>
<proteinExistence type="predicted"/>
<dbReference type="RefSeq" id="WP_013337407.1">
    <property type="nucleotide sequence ID" value="NC_014537.1"/>
</dbReference>